<reference evidence="3 4" key="1">
    <citation type="submission" date="2017-11" db="EMBL/GenBank/DDBJ databases">
        <title>De novo assembly and phasing of dikaryotic genomes from two isolates of Puccinia coronata f. sp. avenae, the causal agent of oat crown rust.</title>
        <authorList>
            <person name="Miller M.E."/>
            <person name="Zhang Y."/>
            <person name="Omidvar V."/>
            <person name="Sperschneider J."/>
            <person name="Schwessinger B."/>
            <person name="Raley C."/>
            <person name="Palmer J.M."/>
            <person name="Garnica D."/>
            <person name="Upadhyaya N."/>
            <person name="Rathjen J."/>
            <person name="Taylor J.M."/>
            <person name="Park R.F."/>
            <person name="Dodds P.N."/>
            <person name="Hirsch C.D."/>
            <person name="Kianian S.F."/>
            <person name="Figueroa M."/>
        </authorList>
    </citation>
    <scope>NUCLEOTIDE SEQUENCE [LARGE SCALE GENOMIC DNA]</scope>
    <source>
        <strain evidence="2">12NC29</strain>
        <strain evidence="1">12SD80</strain>
    </source>
</reference>
<evidence type="ECO:0000313" key="1">
    <source>
        <dbReference type="EMBL" id="PLW05267.1"/>
    </source>
</evidence>
<dbReference type="OrthoDB" id="2496768at2759"/>
<evidence type="ECO:0000313" key="4">
    <source>
        <dbReference type="Proteomes" id="UP000235392"/>
    </source>
</evidence>
<dbReference type="PANTHER" id="PTHR33069">
    <property type="entry name" value="CHROMOSOME 7, WHOLE GENOME SHOTGUN SEQUENCE-RELATED"/>
    <property type="match status" value="1"/>
</dbReference>
<sequence length="448" mass="51460">MAQAAGPDSGDASRGATASLPWQFLYLTGLEREPSSTVPAALASITKSSESDRINKSESPAHLLAKAFKMLPPLLTEGRTRHCWDHKQYYRSLAPFRIQRDLLPRLRRNILELAKVMKPKDKMSNNESRAARELLYQISIDATHLYMSVCMTWDPSKFSGSEENLDDLPLFYYPDLPWGVELVRDSIADLFKLYNNHYVLSKAGSSRAKEEEQAEGIVELLDQMVRDVTSPGSAMLMKWRWMVREIDVMDYALVKFLKCEKAGKNNLLEGVDDDEHLVMEMWFPRDKMSAKQVKLVEHAPPIFRLSRLLLNKLSRPINNRPSLTWKMTTKELNKLYTATDMIEDDLRIFARAVLEVNRKRAGWVLKEISKTLKKGPQLLSKHFDSLKHDADQTHIQNGKEWCQGWLAHLDVVVERFIDCCDLDDGLEDPDEWETSEFDSEQAHSDDSD</sequence>
<gene>
    <name evidence="2" type="ORF">PCANC_21649</name>
    <name evidence="1" type="ORF">PCASD_25787</name>
</gene>
<evidence type="ECO:0000313" key="2">
    <source>
        <dbReference type="EMBL" id="PLW11647.1"/>
    </source>
</evidence>
<dbReference type="EMBL" id="PGCI01001370">
    <property type="protein sequence ID" value="PLW05267.1"/>
    <property type="molecule type" value="Genomic_DNA"/>
</dbReference>
<dbReference type="Proteomes" id="UP000235388">
    <property type="component" value="Unassembled WGS sequence"/>
</dbReference>
<organism evidence="1 4">
    <name type="scientific">Puccinia coronata f. sp. avenae</name>
    <dbReference type="NCBI Taxonomy" id="200324"/>
    <lineage>
        <taxon>Eukaryota</taxon>
        <taxon>Fungi</taxon>
        <taxon>Dikarya</taxon>
        <taxon>Basidiomycota</taxon>
        <taxon>Pucciniomycotina</taxon>
        <taxon>Pucciniomycetes</taxon>
        <taxon>Pucciniales</taxon>
        <taxon>Pucciniaceae</taxon>
        <taxon>Puccinia</taxon>
    </lineage>
</organism>
<accession>A0A2N5RWB1</accession>
<dbReference type="EMBL" id="PGCJ01001011">
    <property type="protein sequence ID" value="PLW11647.1"/>
    <property type="molecule type" value="Genomic_DNA"/>
</dbReference>
<evidence type="ECO:0000313" key="3">
    <source>
        <dbReference type="Proteomes" id="UP000235388"/>
    </source>
</evidence>
<protein>
    <submittedName>
        <fullName evidence="1">Uncharacterized protein</fullName>
    </submittedName>
</protein>
<dbReference type="PANTHER" id="PTHR33069:SF3">
    <property type="entry name" value="DYNEIN HEAVY CHAIN TAIL DOMAIN-CONTAINING PROTEIN"/>
    <property type="match status" value="1"/>
</dbReference>
<name>A0A2N5RWB1_9BASI</name>
<dbReference type="Proteomes" id="UP000235392">
    <property type="component" value="Unassembled WGS sequence"/>
</dbReference>
<proteinExistence type="predicted"/>
<dbReference type="AlphaFoldDB" id="A0A2N5RWB1"/>
<comment type="caution">
    <text evidence="1">The sequence shown here is derived from an EMBL/GenBank/DDBJ whole genome shotgun (WGS) entry which is preliminary data.</text>
</comment>
<keyword evidence="3" id="KW-1185">Reference proteome</keyword>